<sequence length="357" mass="39091">MRRRPLFASLALIREEDRHVWGTCAEAEGFFGEPECESYELRGWVPEPAGASADGWLGSRVWLVPEDPGADAWLLSDVEAAPVPGGVVVTGGDDYLGPPEEYRGPVRLHDGRRWLGSCREFAAVEPPQWPAPPLVLRGLAPGEELRRVLTESGGREAVLEKAELELRDGRGEVLTHRLFWAVVRGWEASPLGDGLIDLTLDGGFRRPEPLWARGVWERWLAGPPEEIGAWAGLDTRRRGAWHDLVRERAARRVLGDRPAGTAYELDGRHVTDEPGLWLALGEAVNGPGGYFGGDFHALHDCLGGDFGFTAPATLTWRNADVARAHLSRALAPEGEPYDLFAAVVDALEQDGMRVVLA</sequence>
<evidence type="ECO:0000313" key="3">
    <source>
        <dbReference type="EMBL" id="CCA56290.1"/>
    </source>
</evidence>
<dbReference type="OrthoDB" id="8859549at2"/>
<name>F2R7K5_STRVP</name>
<dbReference type="STRING" id="953739.SVEN_3004"/>
<organism evidence="3 4">
    <name type="scientific">Streptomyces venezuelae (strain ATCC 10712 / CBS 650.69 / DSM 40230 / JCM 4526 / NBRC 13096 / PD 04745)</name>
    <dbReference type="NCBI Taxonomy" id="953739"/>
    <lineage>
        <taxon>Bacteria</taxon>
        <taxon>Bacillati</taxon>
        <taxon>Actinomycetota</taxon>
        <taxon>Actinomycetes</taxon>
        <taxon>Kitasatosporales</taxon>
        <taxon>Streptomycetaceae</taxon>
        <taxon>Streptomyces</taxon>
    </lineage>
</organism>
<feature type="domain" description="Barstar (barnase inhibitor)" evidence="2">
    <location>
        <begin position="263"/>
        <end position="331"/>
    </location>
</feature>
<dbReference type="PATRIC" id="fig|953739.5.peg.5195"/>
<dbReference type="Gene3D" id="3.30.370.10">
    <property type="entry name" value="Barstar-like"/>
    <property type="match status" value="1"/>
</dbReference>
<protein>
    <recommendedName>
        <fullName evidence="2">Barstar (barnase inhibitor) domain-containing protein</fullName>
    </recommendedName>
</protein>
<dbReference type="SUPFAM" id="SSF52038">
    <property type="entry name" value="Barstar-related"/>
    <property type="match status" value="1"/>
</dbReference>
<dbReference type="GeneID" id="51863569"/>
<dbReference type="HOGENOM" id="CLU_059876_0_0_11"/>
<accession>F2R7K5</accession>
<dbReference type="EMBL" id="FR845719">
    <property type="protein sequence ID" value="CCA56290.1"/>
    <property type="molecule type" value="Genomic_DNA"/>
</dbReference>
<dbReference type="KEGG" id="sve:SVEN_3004"/>
<comment type="similarity">
    <text evidence="1">Belongs to the barstar family.</text>
</comment>
<dbReference type="Pfam" id="PF01337">
    <property type="entry name" value="Barstar"/>
    <property type="match status" value="1"/>
</dbReference>
<dbReference type="InterPro" id="IPR000468">
    <property type="entry name" value="Barstar"/>
</dbReference>
<reference evidence="3 4" key="1">
    <citation type="journal article" date="2011" name="BMC Genomics">
        <title>Genome-wide analysis of the role of GlnR in Streptomyces venezuelae provides new insights into global nitrogen regulation in actinomycetes.</title>
        <authorList>
            <person name="Pullan S.T."/>
            <person name="Bibb M.J."/>
            <person name="Merrick M."/>
        </authorList>
    </citation>
    <scope>NUCLEOTIDE SEQUENCE [LARGE SCALE GENOMIC DNA]</scope>
    <source>
        <strain evidence="3">ATCC 10712</strain>
    </source>
</reference>
<keyword evidence="4" id="KW-1185">Reference proteome</keyword>
<dbReference type="RefSeq" id="WP_015034206.1">
    <property type="nucleotide sequence ID" value="NC_018750.1"/>
</dbReference>
<gene>
    <name evidence="3" type="ordered locus">SVEN_3004</name>
</gene>
<proteinExistence type="inferred from homology"/>
<dbReference type="eggNOG" id="COG2732">
    <property type="taxonomic scope" value="Bacteria"/>
</dbReference>
<dbReference type="Proteomes" id="UP000006854">
    <property type="component" value="Chromosome"/>
</dbReference>
<dbReference type="InterPro" id="IPR035905">
    <property type="entry name" value="Barstar-like_sf"/>
</dbReference>
<evidence type="ECO:0000256" key="1">
    <source>
        <dbReference type="ARBA" id="ARBA00006845"/>
    </source>
</evidence>
<evidence type="ECO:0000259" key="2">
    <source>
        <dbReference type="Pfam" id="PF01337"/>
    </source>
</evidence>
<dbReference type="AlphaFoldDB" id="F2R7K5"/>
<evidence type="ECO:0000313" key="4">
    <source>
        <dbReference type="Proteomes" id="UP000006854"/>
    </source>
</evidence>